<dbReference type="Proteomes" id="UP000241365">
    <property type="component" value="Segment"/>
</dbReference>
<dbReference type="GO" id="GO:0016810">
    <property type="term" value="F:hydrolase activity, acting on carbon-nitrogen (but not peptide) bonds"/>
    <property type="evidence" value="ECO:0007669"/>
    <property type="project" value="TreeGrafter"/>
</dbReference>
<dbReference type="KEGG" id="vg:80513216"/>
<dbReference type="RefSeq" id="YP_010776605.1">
    <property type="nucleotide sequence ID" value="NC_075034.1"/>
</dbReference>
<reference evidence="3 4" key="1">
    <citation type="journal article" date="2016" name="Genome Announc.">
        <title>Complete Genome Sequence of a New Megavirus Family Member Isolated from an Inland Water Lake for the First Time in India.</title>
        <authorList>
            <person name="Chatterjee A."/>
            <person name="Ali F."/>
            <person name="Bange D."/>
            <person name="Kondabagil K."/>
        </authorList>
    </citation>
    <scope>NUCLEOTIDE SEQUENCE [LARGE SCALE GENOMIC DNA]</scope>
    <source>
        <strain evidence="3">1</strain>
    </source>
</reference>
<dbReference type="PANTHER" id="PTHR28583:SF4">
    <property type="entry name" value="N-ACYLETHANOLAMINE-HYDROLYZING ACID AMIDASE"/>
    <property type="match status" value="1"/>
</dbReference>
<organism evidence="3 4">
    <name type="scientific">Powai lake megavirus</name>
    <dbReference type="NCBI Taxonomy" id="1842663"/>
    <lineage>
        <taxon>Viruses</taxon>
        <taxon>Varidnaviria</taxon>
        <taxon>Bamfordvirae</taxon>
        <taxon>Nucleocytoviricota</taxon>
        <taxon>Megaviricetes</taxon>
        <taxon>Imitervirales</taxon>
        <taxon>Mimiviridae</taxon>
        <taxon>Megamimivirinae</taxon>
        <taxon>Megavirus</taxon>
        <taxon>Megavirus powaiense</taxon>
    </lineage>
</organism>
<evidence type="ECO:0000256" key="1">
    <source>
        <dbReference type="ARBA" id="ARBA00022801"/>
    </source>
</evidence>
<dbReference type="EMBL" id="KU877344">
    <property type="protein sequence ID" value="ANB50854.1"/>
    <property type="molecule type" value="Genomic_DNA"/>
</dbReference>
<sequence>MDTENKIMTQIQYYDFDLSKSADKIWKDIFHEFKNQIPQFQQELKKIIQPYDNILNLIKLMPNFIRRGNAMYYDEISYISSKMDMDIYEITLLQLIYETTSACTTAIIDVNNDKFYLRTMDWPFDFLKNVTIGLNIMRGDQLIAKAVTWLGYVGLLTVTNIEHDYSIAINYRRTSNLDLSAFIKNAHRTISMKWPTGYLVRYIIEKNFTFSKAKTYFINTELISPCYITMFDKNNSSYIITRNCDKSINVRFDNLIQTNCDFNKSEPNILYSVERREYIHKIIEKIKNTENKISYRKLIKTISKFPVVNDDTIYIHYQYDSEFETIINNESDNSE</sequence>
<name>A0A167RLZ8_9VIRU</name>
<accession>A0A167RLZ8</accession>
<keyword evidence="1" id="KW-0378">Hydrolase</keyword>
<dbReference type="Pfam" id="PF02275">
    <property type="entry name" value="CBAH"/>
    <property type="match status" value="1"/>
</dbReference>
<dbReference type="InterPro" id="IPR029132">
    <property type="entry name" value="CBAH/NAAA_C"/>
</dbReference>
<feature type="domain" description="Choloylglycine hydrolase/NAAA C-terminal" evidence="2">
    <location>
        <begin position="103"/>
        <end position="251"/>
    </location>
</feature>
<dbReference type="Gene3D" id="3.60.60.10">
    <property type="entry name" value="Penicillin V Acylase, Chain A"/>
    <property type="match status" value="1"/>
</dbReference>
<protein>
    <recommendedName>
        <fullName evidence="2">Choloylglycine hydrolase/NAAA C-terminal domain-containing protein</fullName>
    </recommendedName>
</protein>
<proteinExistence type="predicted"/>
<evidence type="ECO:0000259" key="2">
    <source>
        <dbReference type="Pfam" id="PF02275"/>
    </source>
</evidence>
<dbReference type="GeneID" id="80513216"/>
<evidence type="ECO:0000313" key="4">
    <source>
        <dbReference type="Proteomes" id="UP000241365"/>
    </source>
</evidence>
<evidence type="ECO:0000313" key="3">
    <source>
        <dbReference type="EMBL" id="ANB50854.1"/>
    </source>
</evidence>
<dbReference type="PANTHER" id="PTHR28583">
    <property type="entry name" value="ACID AMIDASE"/>
    <property type="match status" value="1"/>
</dbReference>
<keyword evidence="4" id="KW-1185">Reference proteome</keyword>